<dbReference type="Proteomes" id="UP001596266">
    <property type="component" value="Unassembled WGS sequence"/>
</dbReference>
<proteinExistence type="predicted"/>
<protein>
    <recommendedName>
        <fullName evidence="4">Cobyrinic acid a,c-diamide synthase</fullName>
    </recommendedName>
</protein>
<dbReference type="RefSeq" id="WP_343885598.1">
    <property type="nucleotide sequence ID" value="NZ_BAAAKI010000009.1"/>
</dbReference>
<accession>A0ABW1WZG1</accession>
<comment type="caution">
    <text evidence="2">The sequence shown here is derived from an EMBL/GenBank/DDBJ whole genome shotgun (WGS) entry which is preliminary data.</text>
</comment>
<evidence type="ECO:0000256" key="1">
    <source>
        <dbReference type="SAM" id="MobiDB-lite"/>
    </source>
</evidence>
<evidence type="ECO:0000313" key="2">
    <source>
        <dbReference type="EMBL" id="MFC6396615.1"/>
    </source>
</evidence>
<reference evidence="3" key="1">
    <citation type="journal article" date="2019" name="Int. J. Syst. Evol. Microbiol.">
        <title>The Global Catalogue of Microorganisms (GCM) 10K type strain sequencing project: providing services to taxonomists for standard genome sequencing and annotation.</title>
        <authorList>
            <consortium name="The Broad Institute Genomics Platform"/>
            <consortium name="The Broad Institute Genome Sequencing Center for Infectious Disease"/>
            <person name="Wu L."/>
            <person name="Ma J."/>
        </authorList>
    </citation>
    <scope>NUCLEOTIDE SEQUENCE [LARGE SCALE GENOMIC DNA]</scope>
    <source>
        <strain evidence="3">CGMCC 1.15277</strain>
    </source>
</reference>
<name>A0ABW1WZG1_9ACTN</name>
<keyword evidence="3" id="KW-1185">Reference proteome</keyword>
<evidence type="ECO:0008006" key="4">
    <source>
        <dbReference type="Google" id="ProtNLM"/>
    </source>
</evidence>
<organism evidence="2 3">
    <name type="scientific">Luteococcus sanguinis</name>
    <dbReference type="NCBI Taxonomy" id="174038"/>
    <lineage>
        <taxon>Bacteria</taxon>
        <taxon>Bacillati</taxon>
        <taxon>Actinomycetota</taxon>
        <taxon>Actinomycetes</taxon>
        <taxon>Propionibacteriales</taxon>
        <taxon>Propionibacteriaceae</taxon>
        <taxon>Luteococcus</taxon>
    </lineage>
</organism>
<evidence type="ECO:0000313" key="3">
    <source>
        <dbReference type="Proteomes" id="UP001596266"/>
    </source>
</evidence>
<sequence length="123" mass="13567">MPRRVNLPGSAELFRASGPAEADDFDDPTAIPAEQDALRTTPRVAPAPVKAPATGRVRHDEKITVYVSRDELLALEHGRLALRSDFSLAVDRGRLVRESVAIVMEDLVARGEQSELVRRLRSQ</sequence>
<dbReference type="EMBL" id="JBHSUA010000013">
    <property type="protein sequence ID" value="MFC6396615.1"/>
    <property type="molecule type" value="Genomic_DNA"/>
</dbReference>
<feature type="region of interest" description="Disordered" evidence="1">
    <location>
        <begin position="1"/>
        <end position="29"/>
    </location>
</feature>
<gene>
    <name evidence="2" type="ORF">ACFP57_06400</name>
</gene>